<evidence type="ECO:0008006" key="5">
    <source>
        <dbReference type="Google" id="ProtNLM"/>
    </source>
</evidence>
<keyword evidence="4" id="KW-1185">Reference proteome</keyword>
<reference evidence="1 3" key="1">
    <citation type="submission" date="2015-09" db="EMBL/GenBank/DDBJ databases">
        <authorList>
            <consortium name="Pathogen Informatics"/>
        </authorList>
    </citation>
    <scope>NUCLEOTIDE SEQUENCE [LARGE SCALE GENOMIC DNA]</scope>
    <source>
        <strain evidence="1 3">2789STDY5834846</strain>
    </source>
</reference>
<dbReference type="EMBL" id="CZAE01000011">
    <property type="protein sequence ID" value="CUP43290.1"/>
    <property type="molecule type" value="Genomic_DNA"/>
</dbReference>
<dbReference type="Proteomes" id="UP001060104">
    <property type="component" value="Chromosome"/>
</dbReference>
<dbReference type="Proteomes" id="UP000095606">
    <property type="component" value="Unassembled WGS sequence"/>
</dbReference>
<protein>
    <recommendedName>
        <fullName evidence="5">FrrB</fullName>
    </recommendedName>
</protein>
<sequence>MKTTINKKLGVIIVALLLTGIVPSAMKAQNKVEASVGADLVSGYIWRGQDLGGVSIQPSLGISYKGFSLGVWGSAGFESSDTKEFDLTLGYSINGFSVSITDYWFNTQVPSGVDDEGETIYSTNKYFKYGAHSTAHVFEAQIGYDFGPLAVNWYTNFAGADGVKGNGKRAYSSYLALSAPFQLGGLDWMVDLGIVPWETSFYNGYTSGFCVSDISLGATKEIKVTDSFSVPAFAKVSVNPRTEGAHFTFGLSF</sequence>
<name>A0A3E5GE32_9BACE</name>
<evidence type="ECO:0000313" key="1">
    <source>
        <dbReference type="EMBL" id="CUP43290.1"/>
    </source>
</evidence>
<gene>
    <name evidence="1" type="ORF">ERS852461_02572</name>
    <name evidence="2" type="ORF">NXY30_22090</name>
</gene>
<dbReference type="RefSeq" id="WP_010538422.1">
    <property type="nucleotide sequence ID" value="NZ_CABMFH010000008.1"/>
</dbReference>
<dbReference type="EMBL" id="CP103141">
    <property type="protein sequence ID" value="UVQ73670.1"/>
    <property type="molecule type" value="Genomic_DNA"/>
</dbReference>
<dbReference type="AlphaFoldDB" id="A0A3E5GE32"/>
<evidence type="ECO:0000313" key="3">
    <source>
        <dbReference type="Proteomes" id="UP000095606"/>
    </source>
</evidence>
<evidence type="ECO:0000313" key="2">
    <source>
        <dbReference type="EMBL" id="UVQ73670.1"/>
    </source>
</evidence>
<dbReference type="GeneID" id="69590895"/>
<evidence type="ECO:0000313" key="4">
    <source>
        <dbReference type="Proteomes" id="UP001060104"/>
    </source>
</evidence>
<accession>A0A3E5GE32</accession>
<reference evidence="2" key="2">
    <citation type="submission" date="2022-08" db="EMBL/GenBank/DDBJ databases">
        <title>Genome Sequencing of Bacteroides fragilis Group Isolates with Nanopore Technology.</title>
        <authorList>
            <person name="Tisza M.J."/>
            <person name="Smith D."/>
            <person name="Dekker J.P."/>
        </authorList>
    </citation>
    <scope>NUCLEOTIDE SEQUENCE</scope>
    <source>
        <strain evidence="2">BFG-527</strain>
    </source>
</reference>
<proteinExistence type="predicted"/>
<accession>A0A174NA86</accession>
<organism evidence="1 3">
    <name type="scientific">Bacteroides faecis</name>
    <dbReference type="NCBI Taxonomy" id="674529"/>
    <lineage>
        <taxon>Bacteria</taxon>
        <taxon>Pseudomonadati</taxon>
        <taxon>Bacteroidota</taxon>
        <taxon>Bacteroidia</taxon>
        <taxon>Bacteroidales</taxon>
        <taxon>Bacteroidaceae</taxon>
        <taxon>Bacteroides</taxon>
    </lineage>
</organism>